<evidence type="ECO:0000256" key="3">
    <source>
        <dbReference type="SAM" id="SignalP"/>
    </source>
</evidence>
<feature type="chain" id="PRO_5002184171" evidence="3">
    <location>
        <begin position="26"/>
        <end position="571"/>
    </location>
</feature>
<dbReference type="AlphaFoldDB" id="A0A0C5WJI5"/>
<name>A0A0C5WJI5_9GAMM</name>
<dbReference type="SUPFAM" id="SSF53649">
    <property type="entry name" value="Alkaline phosphatase-like"/>
    <property type="match status" value="1"/>
</dbReference>
<dbReference type="PANTHER" id="PTHR43108">
    <property type="entry name" value="N-ACETYLGLUCOSAMINE-6-SULFATASE FAMILY MEMBER"/>
    <property type="match status" value="1"/>
</dbReference>
<sequence length="571" mass="66452">MNIKRSTLSKGIGLLLASSAMTSVAAEQERPNILFIFSDDHANQAISAYNPTLGQTPNIDRIANEGAIFERAFVTNSICQPSRASVMTGKHSHKNGVLDNTSRWNPNQVIFPKILEQNGYDTALIGKWHMHPTPVKEFGYSLVLNGAGGQGTYYNPEFIDQEGKTRVIEGYSTDLITDMSLEWLEESWDEDKPFLLKVQYKAPHTPRRPPPRHMATFMDHNFPIPDTLFDDYKTRGEHAENAWMQLYGMTPVGINAFPPAPTTPEKARIREEWIKSMDGDQRWHFDQWMNRLTDEQKAAFHEAYDDVNVDYWEKMKDPMYKRRWGNVPRDLKVARTEYMYQRFMRDYMGTVMTIDENVGRILDYLDESGLADNTIVVYSSDQSFFIGEHGWAEKRYMYEEGFKMPFMIRWPGQIAPNQRPQAMIQNMDFGPTFLDAAGISTPEEMQGKSFLKVLKGQTSDAQWQEERPVVYYHYYMEGAHNVPRHDGVRSDRYKLIDFYSQHEGKGFFELYDLVKDPNEVNNVYEDPEYAEVRAMMTTELENARVRYDVPEDYFEAPYPFMNREERKKLGF</sequence>
<protein>
    <submittedName>
        <fullName evidence="5">Putative mucin-desulfating sulfatase (N-acetylglucosamine-6-sulfatase)</fullName>
    </submittedName>
</protein>
<evidence type="ECO:0000313" key="5">
    <source>
        <dbReference type="EMBL" id="AJR05249.1"/>
    </source>
</evidence>
<dbReference type="InterPro" id="IPR032506">
    <property type="entry name" value="SGSH_C"/>
</dbReference>
<dbReference type="EMBL" id="CP005973">
    <property type="protein sequence ID" value="AJR05249.1"/>
    <property type="molecule type" value="Genomic_DNA"/>
</dbReference>
<gene>
    <name evidence="5" type="ORF">H744_1c0223</name>
</gene>
<dbReference type="Pfam" id="PF16347">
    <property type="entry name" value="SGSH_C"/>
    <property type="match status" value="1"/>
</dbReference>
<dbReference type="PROSITE" id="PS00149">
    <property type="entry name" value="SULFATASE_2"/>
    <property type="match status" value="1"/>
</dbReference>
<evidence type="ECO:0000259" key="4">
    <source>
        <dbReference type="Pfam" id="PF16347"/>
    </source>
</evidence>
<dbReference type="KEGG" id="pgb:H744_1c0223"/>
<dbReference type="PANTHER" id="PTHR43108:SF6">
    <property type="entry name" value="N-SULPHOGLUCOSAMINE SULPHOHYDROLASE"/>
    <property type="match status" value="1"/>
</dbReference>
<dbReference type="Proteomes" id="UP000032303">
    <property type="component" value="Chromosome 1"/>
</dbReference>
<keyword evidence="6" id="KW-1185">Reference proteome</keyword>
<evidence type="ECO:0000256" key="1">
    <source>
        <dbReference type="ARBA" id="ARBA00008779"/>
    </source>
</evidence>
<dbReference type="PATRIC" id="fig|658445.3.peg.246"/>
<organism evidence="5 6">
    <name type="scientific">Photobacterium gaetbulicola Gung47</name>
    <dbReference type="NCBI Taxonomy" id="658445"/>
    <lineage>
        <taxon>Bacteria</taxon>
        <taxon>Pseudomonadati</taxon>
        <taxon>Pseudomonadota</taxon>
        <taxon>Gammaproteobacteria</taxon>
        <taxon>Vibrionales</taxon>
        <taxon>Vibrionaceae</taxon>
        <taxon>Photobacterium</taxon>
    </lineage>
</organism>
<dbReference type="InterPro" id="IPR024607">
    <property type="entry name" value="Sulfatase_CS"/>
</dbReference>
<evidence type="ECO:0000313" key="6">
    <source>
        <dbReference type="Proteomes" id="UP000032303"/>
    </source>
</evidence>
<proteinExistence type="inferred from homology"/>
<keyword evidence="2" id="KW-0378">Hydrolase</keyword>
<dbReference type="OrthoDB" id="9803751at2"/>
<keyword evidence="3" id="KW-0732">Signal</keyword>
<dbReference type="STRING" id="658445.H744_1c0223"/>
<reference evidence="5 6" key="1">
    <citation type="submission" date="2013-05" db="EMBL/GenBank/DDBJ databases">
        <title>Complete genome sequence of the lipase-producing bacterium Photobacterium gaetbulicola Gung47.</title>
        <authorList>
            <person name="Kim Y.-O."/>
        </authorList>
    </citation>
    <scope>NUCLEOTIDE SEQUENCE [LARGE SCALE GENOMIC DNA]</scope>
    <source>
        <strain evidence="5 6">Gung47</strain>
    </source>
</reference>
<dbReference type="CDD" id="cd16031">
    <property type="entry name" value="G6S_like"/>
    <property type="match status" value="1"/>
</dbReference>
<dbReference type="HOGENOM" id="CLU_006332_9_3_6"/>
<evidence type="ECO:0000256" key="2">
    <source>
        <dbReference type="ARBA" id="ARBA00022801"/>
    </source>
</evidence>
<feature type="domain" description="N-sulphoglucosamine sulphohydrolase C-terminal" evidence="4">
    <location>
        <begin position="387"/>
        <end position="544"/>
    </location>
</feature>
<feature type="signal peptide" evidence="3">
    <location>
        <begin position="1"/>
        <end position="25"/>
    </location>
</feature>
<dbReference type="InterPro" id="IPR017850">
    <property type="entry name" value="Alkaline_phosphatase_core_sf"/>
</dbReference>
<comment type="similarity">
    <text evidence="1">Belongs to the sulfatase family.</text>
</comment>
<dbReference type="Gene3D" id="3.40.720.10">
    <property type="entry name" value="Alkaline Phosphatase, subunit A"/>
    <property type="match status" value="2"/>
</dbReference>
<dbReference type="GO" id="GO:0016787">
    <property type="term" value="F:hydrolase activity"/>
    <property type="evidence" value="ECO:0007669"/>
    <property type="project" value="UniProtKB-KW"/>
</dbReference>
<accession>A0A0C5WJI5</accession>